<evidence type="ECO:0000256" key="8">
    <source>
        <dbReference type="ARBA" id="ARBA00023128"/>
    </source>
</evidence>
<keyword evidence="11" id="KW-0830">Ubiquinone</keyword>
<reference evidence="11 12" key="1">
    <citation type="journal article" date="2014" name="Genome Biol. Evol.">
        <title>The genome of the myxosporean Thelohanellus kitauei shows adaptations to nutrient acquisition within its fish host.</title>
        <authorList>
            <person name="Yang Y."/>
            <person name="Xiong J."/>
            <person name="Zhou Z."/>
            <person name="Huo F."/>
            <person name="Miao W."/>
            <person name="Ran C."/>
            <person name="Liu Y."/>
            <person name="Zhang J."/>
            <person name="Feng J."/>
            <person name="Wang M."/>
            <person name="Wang M."/>
            <person name="Wang L."/>
            <person name="Yao B."/>
        </authorList>
    </citation>
    <scope>NUCLEOTIDE SEQUENCE [LARGE SCALE GENOMIC DNA]</scope>
    <source>
        <strain evidence="11">Wuqing</strain>
    </source>
</reference>
<keyword evidence="5 10" id="KW-0999">Mitochondrion inner membrane</keyword>
<keyword evidence="12" id="KW-1185">Reference proteome</keyword>
<keyword evidence="3 10" id="KW-0813">Transport</keyword>
<keyword evidence="4 10" id="KW-0679">Respiratory chain</keyword>
<dbReference type="GO" id="GO:0005743">
    <property type="term" value="C:mitochondrial inner membrane"/>
    <property type="evidence" value="ECO:0007669"/>
    <property type="project" value="UniProtKB-SubCell"/>
</dbReference>
<evidence type="ECO:0000256" key="1">
    <source>
        <dbReference type="ARBA" id="ARBA00005882"/>
    </source>
</evidence>
<protein>
    <recommendedName>
        <fullName evidence="2 10">NADH dehydrogenase [ubiquinone] iron-sulfur protein 4, mitochondrial</fullName>
    </recommendedName>
</protein>
<dbReference type="AlphaFoldDB" id="A0A0C2MSJ3"/>
<dbReference type="Proteomes" id="UP000031668">
    <property type="component" value="Unassembled WGS sequence"/>
</dbReference>
<comment type="similarity">
    <text evidence="1 10">Belongs to the complex I NDUFS4 subunit family.</text>
</comment>
<dbReference type="InterPro" id="IPR006885">
    <property type="entry name" value="NADH_UbQ_FeS_4_mit-like"/>
</dbReference>
<evidence type="ECO:0000256" key="3">
    <source>
        <dbReference type="ARBA" id="ARBA00022448"/>
    </source>
</evidence>
<evidence type="ECO:0000313" key="12">
    <source>
        <dbReference type="Proteomes" id="UP000031668"/>
    </source>
</evidence>
<evidence type="ECO:0000256" key="4">
    <source>
        <dbReference type="ARBA" id="ARBA00022660"/>
    </source>
</evidence>
<keyword evidence="9 10" id="KW-0472">Membrane</keyword>
<comment type="subcellular location">
    <subcellularLocation>
        <location evidence="10">Mitochondrion inner membrane</location>
        <topology evidence="10">Peripheral membrane protein</topology>
        <orientation evidence="10">Matrix side</orientation>
    </subcellularLocation>
</comment>
<keyword evidence="8 10" id="KW-0496">Mitochondrion</keyword>
<dbReference type="PANTHER" id="PTHR12219">
    <property type="entry name" value="NADH-UBIQUINONE OXIDOREDUCTASE"/>
    <property type="match status" value="1"/>
</dbReference>
<accession>A0A0C2MSJ3</accession>
<dbReference type="GO" id="GO:0022900">
    <property type="term" value="P:electron transport chain"/>
    <property type="evidence" value="ECO:0007669"/>
    <property type="project" value="InterPro"/>
</dbReference>
<evidence type="ECO:0000313" key="11">
    <source>
        <dbReference type="EMBL" id="KII67190.1"/>
    </source>
</evidence>
<evidence type="ECO:0000256" key="2">
    <source>
        <dbReference type="ARBA" id="ARBA00015796"/>
    </source>
</evidence>
<gene>
    <name evidence="11" type="ORF">RF11_11246</name>
</gene>
<dbReference type="PANTHER" id="PTHR12219:SF8">
    <property type="entry name" value="NADH DEHYDROGENASE [UBIQUINONE] IRON-SULFUR PROTEIN 4, MITOCHONDRIAL"/>
    <property type="match status" value="1"/>
</dbReference>
<dbReference type="OMA" id="MIARIYS"/>
<sequence length="156" mass="18277">MLFKLLRTSLSLRCRRSYIDGDLYYYFDQGSEPKQQSGEIVEDYPSINSFSHRNNRMAVIYKKARNTMQSATYRPDQWMIRYEAQNQWENPLMGWVSSADPLSNIDIDFDDIKDAIAYCNKYGISFTIRQPAKTKPSFATYAENFSWSSPKRTSTK</sequence>
<dbReference type="Gene3D" id="3.30.160.190">
    <property type="entry name" value="atu1810 like domain"/>
    <property type="match status" value="1"/>
</dbReference>
<evidence type="ECO:0000256" key="10">
    <source>
        <dbReference type="RuleBase" id="RU367010"/>
    </source>
</evidence>
<dbReference type="OrthoDB" id="3089at2759"/>
<comment type="function">
    <text evidence="10">Accessory subunit of the mitochondrial membrane respiratory chain NADH dehydrogenase (Complex I), that is believed not to be involved in catalysis. Complex I functions in the transfer of electrons from NADH to the respiratory chain. The immediate electron acceptor for the enzyme is believed to be ubiquinone.</text>
</comment>
<dbReference type="EMBL" id="JWZT01003288">
    <property type="protein sequence ID" value="KII67190.1"/>
    <property type="molecule type" value="Genomic_DNA"/>
</dbReference>
<organism evidence="11 12">
    <name type="scientific">Thelohanellus kitauei</name>
    <name type="common">Myxosporean</name>
    <dbReference type="NCBI Taxonomy" id="669202"/>
    <lineage>
        <taxon>Eukaryota</taxon>
        <taxon>Metazoa</taxon>
        <taxon>Cnidaria</taxon>
        <taxon>Myxozoa</taxon>
        <taxon>Myxosporea</taxon>
        <taxon>Bivalvulida</taxon>
        <taxon>Platysporina</taxon>
        <taxon>Myxobolidae</taxon>
        <taxon>Thelohanellus</taxon>
    </lineage>
</organism>
<proteinExistence type="inferred from homology"/>
<keyword evidence="7 10" id="KW-0249">Electron transport</keyword>
<evidence type="ECO:0000256" key="6">
    <source>
        <dbReference type="ARBA" id="ARBA00022946"/>
    </source>
</evidence>
<keyword evidence="6 10" id="KW-0809">Transit peptide</keyword>
<evidence type="ECO:0000256" key="7">
    <source>
        <dbReference type="ARBA" id="ARBA00022982"/>
    </source>
</evidence>
<evidence type="ECO:0000256" key="9">
    <source>
        <dbReference type="ARBA" id="ARBA00023136"/>
    </source>
</evidence>
<name>A0A0C2MSJ3_THEKT</name>
<dbReference type="Pfam" id="PF04800">
    <property type="entry name" value="NDUS4"/>
    <property type="match status" value="1"/>
</dbReference>
<evidence type="ECO:0000256" key="5">
    <source>
        <dbReference type="ARBA" id="ARBA00022792"/>
    </source>
</evidence>
<comment type="caution">
    <text evidence="11">The sequence shown here is derived from an EMBL/GenBank/DDBJ whole genome shotgun (WGS) entry which is preliminary data.</text>
</comment>
<dbReference type="InterPro" id="IPR038532">
    <property type="entry name" value="NDUFS4-like_sf"/>
</dbReference>